<reference evidence="1" key="2">
    <citation type="journal article" date="2015" name="Data Brief">
        <title>Shoot transcriptome of the giant reed, Arundo donax.</title>
        <authorList>
            <person name="Barrero R.A."/>
            <person name="Guerrero F.D."/>
            <person name="Moolhuijzen P."/>
            <person name="Goolsby J.A."/>
            <person name="Tidwell J."/>
            <person name="Bellgard S.E."/>
            <person name="Bellgard M.I."/>
        </authorList>
    </citation>
    <scope>NUCLEOTIDE SEQUENCE</scope>
    <source>
        <tissue evidence="1">Shoot tissue taken approximately 20 cm above the soil surface</tissue>
    </source>
</reference>
<dbReference type="AlphaFoldDB" id="A0A0A8Z8U0"/>
<organism evidence="1">
    <name type="scientific">Arundo donax</name>
    <name type="common">Giant reed</name>
    <name type="synonym">Donax arundinaceus</name>
    <dbReference type="NCBI Taxonomy" id="35708"/>
    <lineage>
        <taxon>Eukaryota</taxon>
        <taxon>Viridiplantae</taxon>
        <taxon>Streptophyta</taxon>
        <taxon>Embryophyta</taxon>
        <taxon>Tracheophyta</taxon>
        <taxon>Spermatophyta</taxon>
        <taxon>Magnoliopsida</taxon>
        <taxon>Liliopsida</taxon>
        <taxon>Poales</taxon>
        <taxon>Poaceae</taxon>
        <taxon>PACMAD clade</taxon>
        <taxon>Arundinoideae</taxon>
        <taxon>Arundineae</taxon>
        <taxon>Arundo</taxon>
    </lineage>
</organism>
<proteinExistence type="predicted"/>
<protein>
    <submittedName>
        <fullName evidence="1">Uncharacterized protein</fullName>
    </submittedName>
</protein>
<evidence type="ECO:0000313" key="1">
    <source>
        <dbReference type="EMBL" id="JAD33120.1"/>
    </source>
</evidence>
<sequence>MVDTSSSRSKLPGYMLLSAKITLDLLNEDANPQKLPSPPPPPT</sequence>
<dbReference type="EMBL" id="GBRH01264775">
    <property type="protein sequence ID" value="JAD33120.1"/>
    <property type="molecule type" value="Transcribed_RNA"/>
</dbReference>
<reference evidence="1" key="1">
    <citation type="submission" date="2014-09" db="EMBL/GenBank/DDBJ databases">
        <authorList>
            <person name="Magalhaes I.L.F."/>
            <person name="Oliveira U."/>
            <person name="Santos F.R."/>
            <person name="Vidigal T.H.D.A."/>
            <person name="Brescovit A.D."/>
            <person name="Santos A.J."/>
        </authorList>
    </citation>
    <scope>NUCLEOTIDE SEQUENCE</scope>
    <source>
        <tissue evidence="1">Shoot tissue taken approximately 20 cm above the soil surface</tissue>
    </source>
</reference>
<accession>A0A0A8Z8U0</accession>
<name>A0A0A8Z8U0_ARUDO</name>